<dbReference type="SUPFAM" id="SSF103054">
    <property type="entry name" value="General secretion pathway protein M, EpsM"/>
    <property type="match status" value="1"/>
</dbReference>
<evidence type="ECO:0000313" key="11">
    <source>
        <dbReference type="EMBL" id="ARF52349.1"/>
    </source>
</evidence>
<evidence type="ECO:0000256" key="9">
    <source>
        <dbReference type="ARBA" id="ARBA00023136"/>
    </source>
</evidence>
<evidence type="ECO:0000256" key="5">
    <source>
        <dbReference type="ARBA" id="ARBA00022519"/>
    </source>
</evidence>
<name>H3RKS3_PANSE</name>
<keyword evidence="3" id="KW-0813">Transport</keyword>
<sequence length="147" mass="16176">MIDLHRWRTPLIVLGVFIVLQGVAFWLLATVSGDAQTAASQLAWMQKQQDVVNWINHKPDSVAFSRPIVDAVAQSASSAVIALQSEVSHGETVQITLTGVEFNRLILWLQQLQQTYGTEVLELELTPAAAGEVNVPRLVLGRPPRVQ</sequence>
<reference evidence="12 13" key="1">
    <citation type="journal article" date="2012" name="Mol. Microbiol.">
        <title>The genetic and structural basis of two distinct terminal side branch residues in stewartan and amylovoran exopolysaccharides and their potential role in host adaptation.</title>
        <authorList>
            <person name="Wang X."/>
            <person name="Yang F."/>
            <person name="von Bodman S.B."/>
        </authorList>
    </citation>
    <scope>NUCLEOTIDE SEQUENCE [LARGE SCALE GENOMIC DNA]</scope>
    <source>
        <strain evidence="12 13">DC283</strain>
    </source>
</reference>
<dbReference type="PATRIC" id="fig|660596.6.peg.5018"/>
<evidence type="ECO:0000256" key="7">
    <source>
        <dbReference type="ARBA" id="ARBA00022927"/>
    </source>
</evidence>
<geneLocation type="plasmid" evidence="11 14">
    <name>pDSJ08</name>
</geneLocation>
<dbReference type="GO" id="GO:0015628">
    <property type="term" value="P:protein secretion by the type II secretion system"/>
    <property type="evidence" value="ECO:0007669"/>
    <property type="project" value="InterPro"/>
</dbReference>
<keyword evidence="6 10" id="KW-0812">Transmembrane</keyword>
<evidence type="ECO:0000313" key="12">
    <source>
        <dbReference type="EMBL" id="EHT97918.1"/>
    </source>
</evidence>
<dbReference type="Pfam" id="PF04612">
    <property type="entry name" value="T2SSM"/>
    <property type="match status" value="1"/>
</dbReference>
<organism evidence="12 13">
    <name type="scientific">Pantoea stewartii subsp. stewartii DC283</name>
    <dbReference type="NCBI Taxonomy" id="660596"/>
    <lineage>
        <taxon>Bacteria</taxon>
        <taxon>Pseudomonadati</taxon>
        <taxon>Pseudomonadota</taxon>
        <taxon>Gammaproteobacteria</taxon>
        <taxon>Enterobacterales</taxon>
        <taxon>Erwiniaceae</taxon>
        <taxon>Pantoea</taxon>
    </lineage>
</organism>
<dbReference type="GO" id="GO:0005886">
    <property type="term" value="C:plasma membrane"/>
    <property type="evidence" value="ECO:0007669"/>
    <property type="project" value="UniProtKB-SubCell"/>
</dbReference>
<dbReference type="KEGG" id="pstw:DSJ_23720"/>
<evidence type="ECO:0000256" key="6">
    <source>
        <dbReference type="ARBA" id="ARBA00022692"/>
    </source>
</evidence>
<dbReference type="AlphaFoldDB" id="H3RKS3"/>
<dbReference type="Proteomes" id="UP000192380">
    <property type="component" value="Plasmid pDSJ08"/>
</dbReference>
<evidence type="ECO:0000256" key="8">
    <source>
        <dbReference type="ARBA" id="ARBA00022989"/>
    </source>
</evidence>
<evidence type="ECO:0000256" key="10">
    <source>
        <dbReference type="SAM" id="Phobius"/>
    </source>
</evidence>
<accession>H3RKS3</accession>
<dbReference type="EMBL" id="CP017589">
    <property type="protein sequence ID" value="ARF52349.1"/>
    <property type="molecule type" value="Genomic_DNA"/>
</dbReference>
<protein>
    <recommendedName>
        <fullName evidence="15">Type II secretion system protein M</fullName>
    </recommendedName>
</protein>
<keyword evidence="9 10" id="KW-0472">Membrane</keyword>
<evidence type="ECO:0000256" key="1">
    <source>
        <dbReference type="ARBA" id="ARBA00004377"/>
    </source>
</evidence>
<proteinExistence type="inferred from homology"/>
<evidence type="ECO:0000256" key="4">
    <source>
        <dbReference type="ARBA" id="ARBA00022475"/>
    </source>
</evidence>
<evidence type="ECO:0000256" key="2">
    <source>
        <dbReference type="ARBA" id="ARBA00010637"/>
    </source>
</evidence>
<dbReference type="EMBL" id="AHIE01000039">
    <property type="protein sequence ID" value="EHT97918.1"/>
    <property type="molecule type" value="Genomic_DNA"/>
</dbReference>
<evidence type="ECO:0008006" key="15">
    <source>
        <dbReference type="Google" id="ProtNLM"/>
    </source>
</evidence>
<feature type="transmembrane region" description="Helical" evidence="10">
    <location>
        <begin position="12"/>
        <end position="29"/>
    </location>
</feature>
<reference evidence="12" key="2">
    <citation type="submission" date="2012-01" db="EMBL/GenBank/DDBJ databases">
        <authorList>
            <person name="Biehl B.S."/>
            <person name="Ding Y."/>
            <person name="Dugan-Rocha S.P."/>
            <person name="Gibbs R.A."/>
            <person name="Glasner J.D."/>
            <person name="Kovar C."/>
            <person name="Muzny D.M."/>
            <person name="Neeno-Eckwall E.C."/>
            <person name="Perna N.T."/>
            <person name="Qin X."/>
            <person name="von Bodman S.B."/>
            <person name="Weinstock G.M."/>
        </authorList>
    </citation>
    <scope>NUCLEOTIDE SEQUENCE</scope>
    <source>
        <strain evidence="12">DC283</strain>
    </source>
</reference>
<comment type="subcellular location">
    <subcellularLocation>
        <location evidence="1">Cell inner membrane</location>
        <topology evidence="1">Single-pass membrane protein</topology>
    </subcellularLocation>
</comment>
<keyword evidence="7" id="KW-0653">Protein transport</keyword>
<dbReference type="GO" id="GO:0015627">
    <property type="term" value="C:type II protein secretion system complex"/>
    <property type="evidence" value="ECO:0007669"/>
    <property type="project" value="InterPro"/>
</dbReference>
<reference evidence="11 14" key="3">
    <citation type="submission" date="2016-10" db="EMBL/GenBank/DDBJ databases">
        <title>Complete Genome Assembly of Pantoea stewartii subsp. stewartii DC283, a Corn Pathogen.</title>
        <authorList>
            <person name="Duong D.A."/>
            <person name="Stevens A.M."/>
            <person name="Jensen R.V."/>
        </authorList>
    </citation>
    <scope>NUCLEOTIDE SEQUENCE [LARGE SCALE GENOMIC DNA]</scope>
    <source>
        <strain evidence="11 14">DC283</strain>
        <plasmid evidence="11 14">pDSJ08</plasmid>
    </source>
</reference>
<dbReference type="Proteomes" id="UP000005050">
    <property type="component" value="Unassembled WGS sequence"/>
</dbReference>
<dbReference type="Gene3D" id="3.30.1360.100">
    <property type="entry name" value="General secretion pathway protein M, EpsM"/>
    <property type="match status" value="1"/>
</dbReference>
<gene>
    <name evidence="12" type="ORF">CKS_4618</name>
    <name evidence="11" type="ORF">DSJ_23720</name>
</gene>
<keyword evidence="14" id="KW-1185">Reference proteome</keyword>
<keyword evidence="8 10" id="KW-1133">Transmembrane helix</keyword>
<evidence type="ECO:0000256" key="3">
    <source>
        <dbReference type="ARBA" id="ARBA00022448"/>
    </source>
</evidence>
<evidence type="ECO:0000313" key="14">
    <source>
        <dbReference type="Proteomes" id="UP000192380"/>
    </source>
</evidence>
<keyword evidence="11" id="KW-0614">Plasmid</keyword>
<dbReference type="InterPro" id="IPR007690">
    <property type="entry name" value="T2SS_GspM"/>
</dbReference>
<dbReference type="InterPro" id="IPR023229">
    <property type="entry name" value="T2SS_M_periplasmic_sf"/>
</dbReference>
<keyword evidence="4" id="KW-1003">Cell membrane</keyword>
<keyword evidence="5" id="KW-0997">Cell inner membrane</keyword>
<evidence type="ECO:0000313" key="13">
    <source>
        <dbReference type="Proteomes" id="UP000005050"/>
    </source>
</evidence>
<comment type="similarity">
    <text evidence="2">Belongs to the GSP M family.</text>
</comment>